<dbReference type="PANTHER" id="PTHR12151:SF25">
    <property type="entry name" value="LINALOOL DEHYDRATASE_ISOMERASE DOMAIN-CONTAINING PROTEIN"/>
    <property type="match status" value="1"/>
</dbReference>
<evidence type="ECO:0000259" key="5">
    <source>
        <dbReference type="PROSITE" id="PS51352"/>
    </source>
</evidence>
<dbReference type="RefSeq" id="WP_082007431.1">
    <property type="nucleotide sequence ID" value="NZ_CP083911.1"/>
</dbReference>
<accession>A0A554X2B1</accession>
<dbReference type="AlphaFoldDB" id="A0A554X2B1"/>
<name>A0A554X2B1_9BURK</name>
<dbReference type="InterPro" id="IPR013766">
    <property type="entry name" value="Thioredoxin_domain"/>
</dbReference>
<feature type="binding site" evidence="3">
    <location>
        <position position="179"/>
    </location>
    <ligand>
        <name>Cu cation</name>
        <dbReference type="ChEBI" id="CHEBI:23378"/>
    </ligand>
</feature>
<organism evidence="6 7">
    <name type="scientific">Tepidimonas taiwanensis</name>
    <dbReference type="NCBI Taxonomy" id="307486"/>
    <lineage>
        <taxon>Bacteria</taxon>
        <taxon>Pseudomonadati</taxon>
        <taxon>Pseudomonadota</taxon>
        <taxon>Betaproteobacteria</taxon>
        <taxon>Burkholderiales</taxon>
        <taxon>Tepidimonas</taxon>
    </lineage>
</organism>
<dbReference type="GO" id="GO:0046872">
    <property type="term" value="F:metal ion binding"/>
    <property type="evidence" value="ECO:0007669"/>
    <property type="project" value="UniProtKB-KW"/>
</dbReference>
<dbReference type="EMBL" id="VJOM01000027">
    <property type="protein sequence ID" value="TSE29987.1"/>
    <property type="molecule type" value="Genomic_DNA"/>
</dbReference>
<evidence type="ECO:0000313" key="7">
    <source>
        <dbReference type="Proteomes" id="UP000317763"/>
    </source>
</evidence>
<evidence type="ECO:0000256" key="2">
    <source>
        <dbReference type="ARBA" id="ARBA00023008"/>
    </source>
</evidence>
<dbReference type="InterPro" id="IPR003782">
    <property type="entry name" value="SCO1/SenC"/>
</dbReference>
<protein>
    <submittedName>
        <fullName evidence="6">SCO1 protein</fullName>
    </submittedName>
</protein>
<evidence type="ECO:0000256" key="1">
    <source>
        <dbReference type="ARBA" id="ARBA00010996"/>
    </source>
</evidence>
<dbReference type="PANTHER" id="PTHR12151">
    <property type="entry name" value="ELECTRON TRANSPORT PROTIN SCO1/SENC FAMILY MEMBER"/>
    <property type="match status" value="1"/>
</dbReference>
<proteinExistence type="inferred from homology"/>
<keyword evidence="3" id="KW-0479">Metal-binding</keyword>
<dbReference type="Gene3D" id="3.40.30.10">
    <property type="entry name" value="Glutaredoxin"/>
    <property type="match status" value="1"/>
</dbReference>
<comment type="caution">
    <text evidence="6">The sequence shown here is derived from an EMBL/GenBank/DDBJ whole genome shotgun (WGS) entry which is preliminary data.</text>
</comment>
<sequence length="216" mass="23682">MTNPLRNTSPEAAAAPRRRLFTQLLGGVAWTLGAGWLAGCGERAPAFNGIDITGADYAQGFDLPDQHGQRRTLADFRGKVVVVFFGFTQCPDVCPTSLSELAEAKRLLGPDGERLQGIFISVDPERDTPEVMRAYMASFDPTFLALRATPEELPALAKAFKVYYKKVEGKTPTSYTMDHSAGSYVYDTQGRLRLYYRYGSGAQALANDVKRLLSEG</sequence>
<feature type="binding site" evidence="3">
    <location>
        <position position="94"/>
    </location>
    <ligand>
        <name>Cu cation</name>
        <dbReference type="ChEBI" id="CHEBI:23378"/>
    </ligand>
</feature>
<dbReference type="STRING" id="307486.GCA_000807215_00256"/>
<evidence type="ECO:0000256" key="4">
    <source>
        <dbReference type="PIRSR" id="PIRSR603782-2"/>
    </source>
</evidence>
<evidence type="ECO:0000313" key="6">
    <source>
        <dbReference type="EMBL" id="TSE29987.1"/>
    </source>
</evidence>
<feature type="disulfide bond" description="Redox-active" evidence="4">
    <location>
        <begin position="90"/>
        <end position="94"/>
    </location>
</feature>
<dbReference type="OrthoDB" id="9790194at2"/>
<gene>
    <name evidence="6" type="primary">ypmQ_2</name>
    <name evidence="6" type="ORF">Ttaiw_02078</name>
</gene>
<dbReference type="Pfam" id="PF02630">
    <property type="entry name" value="SCO1-SenC"/>
    <property type="match status" value="1"/>
</dbReference>
<keyword evidence="2 3" id="KW-0186">Copper</keyword>
<keyword evidence="7" id="KW-1185">Reference proteome</keyword>
<dbReference type="FunFam" id="3.40.30.10:FF:000013">
    <property type="entry name" value="Blast:Protein SCO1 homolog, mitochondrial"/>
    <property type="match status" value="1"/>
</dbReference>
<dbReference type="SUPFAM" id="SSF52833">
    <property type="entry name" value="Thioredoxin-like"/>
    <property type="match status" value="1"/>
</dbReference>
<dbReference type="InterPro" id="IPR036249">
    <property type="entry name" value="Thioredoxin-like_sf"/>
</dbReference>
<reference evidence="6 7" key="1">
    <citation type="submission" date="2019-07" db="EMBL/GenBank/DDBJ databases">
        <title>Tepidimonas taiwanensis I1-1 draft genome.</title>
        <authorList>
            <person name="Da Costa M.S."/>
            <person name="Froufe H.J.C."/>
            <person name="Egas C."/>
            <person name="Albuquerque L."/>
        </authorList>
    </citation>
    <scope>NUCLEOTIDE SEQUENCE [LARGE SCALE GENOMIC DNA]</scope>
    <source>
        <strain evidence="6 7">I1-1</strain>
    </source>
</reference>
<dbReference type="PROSITE" id="PS51352">
    <property type="entry name" value="THIOREDOXIN_2"/>
    <property type="match status" value="1"/>
</dbReference>
<keyword evidence="4" id="KW-1015">Disulfide bond</keyword>
<dbReference type="CDD" id="cd02968">
    <property type="entry name" value="SCO"/>
    <property type="match status" value="1"/>
</dbReference>
<dbReference type="Proteomes" id="UP000317763">
    <property type="component" value="Unassembled WGS sequence"/>
</dbReference>
<comment type="similarity">
    <text evidence="1">Belongs to the SCO1/2 family.</text>
</comment>
<feature type="domain" description="Thioredoxin" evidence="5">
    <location>
        <begin position="38"/>
        <end position="214"/>
    </location>
</feature>
<feature type="binding site" evidence="3">
    <location>
        <position position="90"/>
    </location>
    <ligand>
        <name>Cu cation</name>
        <dbReference type="ChEBI" id="CHEBI:23378"/>
    </ligand>
</feature>
<evidence type="ECO:0000256" key="3">
    <source>
        <dbReference type="PIRSR" id="PIRSR603782-1"/>
    </source>
</evidence>